<feature type="transmembrane region" description="Helical" evidence="8">
    <location>
        <begin position="246"/>
        <end position="267"/>
    </location>
</feature>
<dbReference type="Pfam" id="PF02386">
    <property type="entry name" value="TrkH"/>
    <property type="match status" value="1"/>
</dbReference>
<evidence type="ECO:0000256" key="2">
    <source>
        <dbReference type="ARBA" id="ARBA00022448"/>
    </source>
</evidence>
<evidence type="ECO:0000256" key="1">
    <source>
        <dbReference type="ARBA" id="ARBA00004651"/>
    </source>
</evidence>
<keyword evidence="10" id="KW-1185">Reference proteome</keyword>
<keyword evidence="3" id="KW-1003">Cell membrane</keyword>
<feature type="transmembrane region" description="Helical" evidence="8">
    <location>
        <begin position="36"/>
        <end position="55"/>
    </location>
</feature>
<feature type="transmembrane region" description="Helical" evidence="8">
    <location>
        <begin position="483"/>
        <end position="504"/>
    </location>
</feature>
<feature type="transmembrane region" description="Helical" evidence="8">
    <location>
        <begin position="9"/>
        <end position="30"/>
    </location>
</feature>
<keyword evidence="6" id="KW-0406">Ion transport</keyword>
<feature type="transmembrane region" description="Helical" evidence="8">
    <location>
        <begin position="541"/>
        <end position="562"/>
    </location>
</feature>
<dbReference type="InterPro" id="IPR003445">
    <property type="entry name" value="Cat_transpt"/>
</dbReference>
<evidence type="ECO:0000313" key="9">
    <source>
        <dbReference type="EMBL" id="MDG3586729.1"/>
    </source>
</evidence>
<protein>
    <submittedName>
        <fullName evidence="9">Potassium transporter</fullName>
    </submittedName>
</protein>
<feature type="transmembrane region" description="Helical" evidence="8">
    <location>
        <begin position="315"/>
        <end position="338"/>
    </location>
</feature>
<keyword evidence="5 8" id="KW-1133">Transmembrane helix</keyword>
<evidence type="ECO:0000256" key="5">
    <source>
        <dbReference type="ARBA" id="ARBA00022989"/>
    </source>
</evidence>
<feature type="transmembrane region" description="Helical" evidence="8">
    <location>
        <begin position="195"/>
        <end position="219"/>
    </location>
</feature>
<keyword evidence="2" id="KW-0813">Transport</keyword>
<dbReference type="PANTHER" id="PTHR32024:SF1">
    <property type="entry name" value="KTR SYSTEM POTASSIUM UPTAKE PROTEIN B"/>
    <property type="match status" value="1"/>
</dbReference>
<feature type="transmembrane region" description="Helical" evidence="8">
    <location>
        <begin position="67"/>
        <end position="90"/>
    </location>
</feature>
<evidence type="ECO:0000313" key="10">
    <source>
        <dbReference type="Proteomes" id="UP001153642"/>
    </source>
</evidence>
<feature type="transmembrane region" description="Helical" evidence="8">
    <location>
        <begin position="358"/>
        <end position="382"/>
    </location>
</feature>
<name>A0ABT6FTX8_9FLAO</name>
<dbReference type="RefSeq" id="WP_277900452.1">
    <property type="nucleotide sequence ID" value="NZ_JAPMUA010000004.1"/>
</dbReference>
<dbReference type="Proteomes" id="UP001153642">
    <property type="component" value="Unassembled WGS sequence"/>
</dbReference>
<sequence>MRKVSPQRLFFLIIDFIVISFLIFDFGFFIYEKFRAHKLIIISALILILLGTNIYRYFILKDKSRKLLSLTYVSIFSAVVLLSIGVYVFASQHILQQYLFKIKPFLEGSLLLYLILRLTIVIRYLYSIYFNPAILFAGSFFIFDLIGAFLLMLPKATTVGELHFIDAFFTSTSAVCVTGLAVMDTATDFTVFGHTIILFLIQLGGLGILTFTSFFAYFFKGGSSFKETLYVKDYVASETLKDTLKFAMNIVAFTFALEGIGAIFIYFSIEDLSKIDNPIFFSIFHSISAFCNAGFSTAPDGLFNQALRFDYPFQWAIMTLIVFGGLGYNIVFNFFSYLKTYIFNLFNREHKAQLVRLITLNSKIVMTTTMLLLISGFVFFYFNESSNTLVEHNSTFGKITATAFQSVTPRTAGFNTIDYAHLTMPSLLFVILLMWIGGSPASTAGGIKTTTFALATLNIFAIARNKKQIEIGTRSIDNATLNRAFAILCISLITIGISILLLLFFEPKRDLISLAFESFSAYSTVGLSLNLTPVLSYPSKVVIIVVMFIGRIGMLNILIGVLRQMNTQFYEYPKENILIN</sequence>
<feature type="transmembrane region" description="Helical" evidence="8">
    <location>
        <begin position="133"/>
        <end position="152"/>
    </location>
</feature>
<evidence type="ECO:0000256" key="7">
    <source>
        <dbReference type="ARBA" id="ARBA00023136"/>
    </source>
</evidence>
<keyword evidence="7 8" id="KW-0472">Membrane</keyword>
<dbReference type="EMBL" id="JAPMUA010000004">
    <property type="protein sequence ID" value="MDG3586729.1"/>
    <property type="molecule type" value="Genomic_DNA"/>
</dbReference>
<evidence type="ECO:0000256" key="3">
    <source>
        <dbReference type="ARBA" id="ARBA00022475"/>
    </source>
</evidence>
<feature type="transmembrane region" description="Helical" evidence="8">
    <location>
        <begin position="279"/>
        <end position="295"/>
    </location>
</feature>
<evidence type="ECO:0000256" key="8">
    <source>
        <dbReference type="SAM" id="Phobius"/>
    </source>
</evidence>
<reference evidence="9" key="1">
    <citation type="submission" date="2022-11" db="EMBL/GenBank/DDBJ databases">
        <title>High-quality draft genome sequence of Galbibacter sp. strain CMA-7.</title>
        <authorList>
            <person name="Wei L."/>
            <person name="Dong C."/>
            <person name="Shao Z."/>
        </authorList>
    </citation>
    <scope>NUCLEOTIDE SEQUENCE</scope>
    <source>
        <strain evidence="9">CMA-7</strain>
    </source>
</reference>
<accession>A0ABT6FTX8</accession>
<organism evidence="9 10">
    <name type="scientific">Galbibacter pacificus</name>
    <dbReference type="NCBI Taxonomy" id="2996052"/>
    <lineage>
        <taxon>Bacteria</taxon>
        <taxon>Pseudomonadati</taxon>
        <taxon>Bacteroidota</taxon>
        <taxon>Flavobacteriia</taxon>
        <taxon>Flavobacteriales</taxon>
        <taxon>Flavobacteriaceae</taxon>
        <taxon>Galbibacter</taxon>
    </lineage>
</organism>
<proteinExistence type="predicted"/>
<keyword evidence="4 8" id="KW-0812">Transmembrane</keyword>
<feature type="transmembrane region" description="Helical" evidence="8">
    <location>
        <begin position="110"/>
        <end position="126"/>
    </location>
</feature>
<comment type="subcellular location">
    <subcellularLocation>
        <location evidence="1">Cell membrane</location>
        <topology evidence="1">Multi-pass membrane protein</topology>
    </subcellularLocation>
</comment>
<gene>
    <name evidence="9" type="ORF">OSR52_12700</name>
</gene>
<feature type="transmembrane region" description="Helical" evidence="8">
    <location>
        <begin position="445"/>
        <end position="463"/>
    </location>
</feature>
<evidence type="ECO:0000256" key="4">
    <source>
        <dbReference type="ARBA" id="ARBA00022692"/>
    </source>
</evidence>
<evidence type="ECO:0000256" key="6">
    <source>
        <dbReference type="ARBA" id="ARBA00023065"/>
    </source>
</evidence>
<dbReference type="PANTHER" id="PTHR32024">
    <property type="entry name" value="TRK SYSTEM POTASSIUM UPTAKE PROTEIN TRKG-RELATED"/>
    <property type="match status" value="1"/>
</dbReference>
<comment type="caution">
    <text evidence="9">The sequence shown here is derived from an EMBL/GenBank/DDBJ whole genome shotgun (WGS) entry which is preliminary data.</text>
</comment>
<feature type="transmembrane region" description="Helical" evidence="8">
    <location>
        <begin position="164"/>
        <end position="183"/>
    </location>
</feature>